<dbReference type="AlphaFoldDB" id="U2H7P1"/>
<dbReference type="PANTHER" id="PTHR30250">
    <property type="entry name" value="PST FAMILY PREDICTED COLANIC ACID TRANSPORTER"/>
    <property type="match status" value="1"/>
</dbReference>
<dbReference type="eggNOG" id="COG2244">
    <property type="taxonomic scope" value="Bacteria"/>
</dbReference>
<keyword evidence="8" id="KW-1185">Reference proteome</keyword>
<dbReference type="Proteomes" id="UP000016584">
    <property type="component" value="Unassembled WGS sequence"/>
</dbReference>
<evidence type="ECO:0000313" key="8">
    <source>
        <dbReference type="Proteomes" id="UP000016584"/>
    </source>
</evidence>
<comment type="caution">
    <text evidence="7">The sequence shown here is derived from an EMBL/GenBank/DDBJ whole genome shotgun (WGS) entry which is preliminary data.</text>
</comment>
<evidence type="ECO:0000256" key="3">
    <source>
        <dbReference type="ARBA" id="ARBA00022692"/>
    </source>
</evidence>
<feature type="transmembrane region" description="Helical" evidence="6">
    <location>
        <begin position="38"/>
        <end position="55"/>
    </location>
</feature>
<dbReference type="EMBL" id="ATDL01000021">
    <property type="protein sequence ID" value="ERJ57721.1"/>
    <property type="molecule type" value="Genomic_DNA"/>
</dbReference>
<dbReference type="STRING" id="1346330.M472_02975"/>
<name>U2H7P1_9SPHI</name>
<organism evidence="7 8">
    <name type="scientific">Sphingobacterium paucimobilis HER1398</name>
    <dbReference type="NCBI Taxonomy" id="1346330"/>
    <lineage>
        <taxon>Bacteria</taxon>
        <taxon>Pseudomonadati</taxon>
        <taxon>Bacteroidota</taxon>
        <taxon>Sphingobacteriia</taxon>
        <taxon>Sphingobacteriales</taxon>
        <taxon>Sphingobacteriaceae</taxon>
        <taxon>Sphingobacterium</taxon>
    </lineage>
</organism>
<feature type="transmembrane region" description="Helical" evidence="6">
    <location>
        <begin position="208"/>
        <end position="226"/>
    </location>
</feature>
<feature type="transmembrane region" description="Helical" evidence="6">
    <location>
        <begin position="76"/>
        <end position="98"/>
    </location>
</feature>
<accession>U2H7P1</accession>
<dbReference type="GO" id="GO:0005886">
    <property type="term" value="C:plasma membrane"/>
    <property type="evidence" value="ECO:0007669"/>
    <property type="project" value="UniProtKB-SubCell"/>
</dbReference>
<keyword evidence="3 6" id="KW-0812">Transmembrane</keyword>
<feature type="transmembrane region" description="Helical" evidence="6">
    <location>
        <begin position="113"/>
        <end position="135"/>
    </location>
</feature>
<feature type="transmembrane region" description="Helical" evidence="6">
    <location>
        <begin position="172"/>
        <end position="196"/>
    </location>
</feature>
<dbReference type="PANTHER" id="PTHR30250:SF11">
    <property type="entry name" value="O-ANTIGEN TRANSPORTER-RELATED"/>
    <property type="match status" value="1"/>
</dbReference>
<feature type="transmembrane region" description="Helical" evidence="6">
    <location>
        <begin position="147"/>
        <end position="166"/>
    </location>
</feature>
<evidence type="ECO:0000256" key="2">
    <source>
        <dbReference type="ARBA" id="ARBA00022475"/>
    </source>
</evidence>
<evidence type="ECO:0000256" key="5">
    <source>
        <dbReference type="ARBA" id="ARBA00023136"/>
    </source>
</evidence>
<sequence length="470" mass="53809">MFKLFAKYSLGGVLSALISLFSTPIITALIIPVEMGKASMYTLAFNFVLQIVLLGTDQSYVREYYRKTNNSERKKLFMNCMTPGLICTFFFLILFYQFREFISKMILNEHSDLIVVLLGISVFLGVLERFVMLTLRLEKKAISFSFFRFLAAVVSFFVTYLYAIYIDKNFYAIVYGNIAGIFFTVILAIIVTSANWKFGLISWKKIKPLLRYGIPFVPAFLASWIFEGVDKIILRNVASFEELGLFSAAFKFVYILNILQLAFTSFWAPMAMELYESNSPTTRNRFKEVLSIGSAFLFIGGLILISSTDIIMYLFDKQYDDSAQIMPFLLLIPIMYTLSEITVGGINFKNKTYWHLVIAILSGTINFLLCFLLVPIYGAKGAAMSTGFSYILFFILRTIISMNYFSFEIDIFRLLSAVVLFVSICWLNTFLVFEKDVLLYINFLGVLSVVALYFKVIKKAVFSNELKELI</sequence>
<feature type="transmembrane region" description="Helical" evidence="6">
    <location>
        <begin position="246"/>
        <end position="268"/>
    </location>
</feature>
<evidence type="ECO:0000256" key="6">
    <source>
        <dbReference type="SAM" id="Phobius"/>
    </source>
</evidence>
<feature type="transmembrane region" description="Helical" evidence="6">
    <location>
        <begin position="289"/>
        <end position="313"/>
    </location>
</feature>
<feature type="transmembrane region" description="Helical" evidence="6">
    <location>
        <begin position="325"/>
        <end position="346"/>
    </location>
</feature>
<reference evidence="7 8" key="1">
    <citation type="journal article" date="2013" name="Genome Announc.">
        <title>The Draft Genome Sequence of Sphingomonas paucimobilis Strain HER1398 (Proteobacteria), Host to the Giant PAU Phage, Indicates That It Is a Member of the Genus Sphingobacterium (Bacteroidetes).</title>
        <authorList>
            <person name="White R.A.III."/>
            <person name="Suttle C.A."/>
        </authorList>
    </citation>
    <scope>NUCLEOTIDE SEQUENCE [LARGE SCALE GENOMIC DNA]</scope>
    <source>
        <strain evidence="7 8">HER1398</strain>
    </source>
</reference>
<dbReference type="RefSeq" id="WP_021071817.1">
    <property type="nucleotide sequence ID" value="NZ_ATDL01000021.1"/>
</dbReference>
<dbReference type="PATRIC" id="fig|1346330.5.peg.3691"/>
<feature type="transmembrane region" description="Helical" evidence="6">
    <location>
        <begin position="382"/>
        <end position="400"/>
    </location>
</feature>
<evidence type="ECO:0000256" key="1">
    <source>
        <dbReference type="ARBA" id="ARBA00004651"/>
    </source>
</evidence>
<feature type="transmembrane region" description="Helical" evidence="6">
    <location>
        <begin position="437"/>
        <end position="457"/>
    </location>
</feature>
<keyword evidence="5 6" id="KW-0472">Membrane</keyword>
<keyword evidence="2" id="KW-1003">Cell membrane</keyword>
<dbReference type="Pfam" id="PF13440">
    <property type="entry name" value="Polysacc_synt_3"/>
    <property type="match status" value="1"/>
</dbReference>
<evidence type="ECO:0000256" key="4">
    <source>
        <dbReference type="ARBA" id="ARBA00022989"/>
    </source>
</evidence>
<gene>
    <name evidence="7" type="ORF">M472_02975</name>
</gene>
<protein>
    <submittedName>
        <fullName evidence="7">Uncharacterized protein</fullName>
    </submittedName>
</protein>
<feature type="transmembrane region" description="Helical" evidence="6">
    <location>
        <begin position="353"/>
        <end position="376"/>
    </location>
</feature>
<evidence type="ECO:0000313" key="7">
    <source>
        <dbReference type="EMBL" id="ERJ57721.1"/>
    </source>
</evidence>
<proteinExistence type="predicted"/>
<dbReference type="OrthoDB" id="9770347at2"/>
<keyword evidence="4 6" id="KW-1133">Transmembrane helix</keyword>
<feature type="transmembrane region" description="Helical" evidence="6">
    <location>
        <begin position="412"/>
        <end position="431"/>
    </location>
</feature>
<dbReference type="InterPro" id="IPR050833">
    <property type="entry name" value="Poly_Biosynth_Transport"/>
</dbReference>
<comment type="subcellular location">
    <subcellularLocation>
        <location evidence="1">Cell membrane</location>
        <topology evidence="1">Multi-pass membrane protein</topology>
    </subcellularLocation>
</comment>